<keyword evidence="2" id="KW-1185">Reference proteome</keyword>
<evidence type="ECO:0000313" key="1">
    <source>
        <dbReference type="EMBL" id="XFD38815.1"/>
    </source>
</evidence>
<name>A0ACD5DC23_9LACO</name>
<sequence length="446" mass="49786">MKIDSNNPRELAMQTLVLTAKGAYSNLQINSVLEKSTMNVEDRALYTNIVYGVLQHMLTFEYQLAPFLKDANDTEDWVKELLYTAIYQLEYLDRVPKRAIFDETIKIAKRNGHDGIRRMVTGVLHAIDRKGLLDPSKINNRPERISIQTSVPVWLVKTLDEQLGKDKTEAILRSINHPAKQSIRMNQHADMPKDEIVATLEEEGFKVSESPVATSGLILQGKLAINSQLYKDGIITIQDESAMLPVESMTISGDDNILDACSAPGGKTTQIAEQLSSGMVTALDIHDKKLRVVKRNAQRMGLDDKVTTLALDARKVDEKFADETFDSILVDAPCSGLGLIRRKPEIRYSKTLADSEKLSNIQQEILTAVAPKVKVGGTITYSTCTILNQENQDVVDNFLASHPDFSLVTVATNRDLSANIDNKLLKIYPDDYKSDGFFVSTLRRDK</sequence>
<proteinExistence type="predicted"/>
<gene>
    <name evidence="1" type="primary">rsmB</name>
    <name evidence="1" type="ORF">O0236_005110</name>
</gene>
<keyword evidence="1" id="KW-0808">Transferase</keyword>
<evidence type="ECO:0000313" key="2">
    <source>
        <dbReference type="Proteomes" id="UP001149860"/>
    </source>
</evidence>
<dbReference type="Proteomes" id="UP001149860">
    <property type="component" value="Chromosome"/>
</dbReference>
<reference evidence="1" key="1">
    <citation type="submission" date="2024-08" db="EMBL/GenBank/DDBJ databases">
        <title>Lentilactobacillus sp. nov., isolated from tree bark.</title>
        <authorList>
            <person name="Phuengjayaem S."/>
            <person name="Tanasupawat S."/>
        </authorList>
    </citation>
    <scope>NUCLEOTIDE SEQUENCE</scope>
    <source>
        <strain evidence="1">SPB1-3</strain>
    </source>
</reference>
<dbReference type="EC" id="2.1.1.176" evidence="1"/>
<accession>A0ACD5DC23</accession>
<dbReference type="EMBL" id="CP168151">
    <property type="protein sequence ID" value="XFD38815.1"/>
    <property type="molecule type" value="Genomic_DNA"/>
</dbReference>
<organism evidence="1 2">
    <name type="scientific">Lentilactobacillus terminaliae</name>
    <dbReference type="NCBI Taxonomy" id="3003483"/>
    <lineage>
        <taxon>Bacteria</taxon>
        <taxon>Bacillati</taxon>
        <taxon>Bacillota</taxon>
        <taxon>Bacilli</taxon>
        <taxon>Lactobacillales</taxon>
        <taxon>Lactobacillaceae</taxon>
        <taxon>Lentilactobacillus</taxon>
    </lineage>
</organism>
<protein>
    <submittedName>
        <fullName evidence="1">16S rRNA (Cytosine(967)-C(5))-methyltransferase RsmB</fullName>
        <ecNumber evidence="1">2.1.1.176</ecNumber>
    </submittedName>
</protein>
<keyword evidence="1" id="KW-0489">Methyltransferase</keyword>